<dbReference type="Proteomes" id="UP000054618">
    <property type="component" value="Unassembled WGS sequence"/>
</dbReference>
<dbReference type="InterPro" id="IPR016024">
    <property type="entry name" value="ARM-type_fold"/>
</dbReference>
<sequence length="734" mass="83538">MTIFFKQPPALKRAILVQMPAWVLFEHYRRWSCHFRSLAEQALFLKNDAEAVGYQKILMVQWALSLETFISHRGPDHLMVLGTQLEKLIERPELSPIERFCGLKLSAAIRGLSLSETIPKEEQFKTRLALKYNQVSSYYDYQYLIQLTFVTGKQYVAAIMNSLFERLCNSEESSNSRKSAARILNYWFSQLDKPEIEKTGTALAKKLELRDKVRTMVDACIDLHDQLSGGNDDLFTLKMKRETDSATLQVLAPILEGATLRDRMTVLVDRFMDNSRSIEERTQTLGTIEIWGLYMDQESLIALLPKLKEKLAETEVEQFPLAILNCLQTWKVSLNNRPAVALKMVQDLAPLLKHSSLLIRKSTVNCLRTWAALLDKKDLEDLSKTIFKHFSDYELGYECVRYFSRFISLLLPIPAEDKNAPIQPSIGQTIIDEVLRKFKAGQLNSHARNESMVFLRIWIKEKPLLLELAHLIIQQLYLASLIDYQEISRCLIVWLPQLDKAEQSEAISNLVLNLKSPNQYARKIVLDCLGTVLPTPDSNGNNPYNIKMIFDSDSSKMVRLAAANCLASWKCSVDLSHYKTRLQQGDVAVREELLQSLAFLGSNLAVEARHELLDYIIQQLDNNSYSVCLAAINCLSAWASSLDIKLELPRVCNAIAIQLNHTNKQVRMTALNFLNNSLSLTDNRINPTIKLDSVESLFLKQMLELSKSIAAHKVEAHDLVLQEIKEAAAQSILS</sequence>
<gene>
    <name evidence="1" type="ORF">Lqui_0688</name>
</gene>
<dbReference type="RefSeq" id="WP_058506791.1">
    <property type="nucleotide sequence ID" value="NZ_CAAAIK010000011.1"/>
</dbReference>
<evidence type="ECO:0000313" key="1">
    <source>
        <dbReference type="EMBL" id="KTD51844.1"/>
    </source>
</evidence>
<keyword evidence="2" id="KW-1185">Reference proteome</keyword>
<dbReference type="STRING" id="45073.Lqui_0688"/>
<protein>
    <submittedName>
        <fullName evidence="1">HEAT repeat protein</fullName>
    </submittedName>
</protein>
<dbReference type="EMBL" id="LNYS01000006">
    <property type="protein sequence ID" value="KTD51844.1"/>
    <property type="molecule type" value="Genomic_DNA"/>
</dbReference>
<dbReference type="Gene3D" id="1.25.10.10">
    <property type="entry name" value="Leucine-rich Repeat Variant"/>
    <property type="match status" value="1"/>
</dbReference>
<organism evidence="1 2">
    <name type="scientific">Legionella quinlivanii</name>
    <dbReference type="NCBI Taxonomy" id="45073"/>
    <lineage>
        <taxon>Bacteria</taxon>
        <taxon>Pseudomonadati</taxon>
        <taxon>Pseudomonadota</taxon>
        <taxon>Gammaproteobacteria</taxon>
        <taxon>Legionellales</taxon>
        <taxon>Legionellaceae</taxon>
        <taxon>Legionella</taxon>
    </lineage>
</organism>
<reference evidence="1 2" key="1">
    <citation type="submission" date="2015-11" db="EMBL/GenBank/DDBJ databases">
        <title>Genomic analysis of 38 Legionella species identifies large and diverse effector repertoires.</title>
        <authorList>
            <person name="Burstein D."/>
            <person name="Amaro F."/>
            <person name="Zusman T."/>
            <person name="Lifshitz Z."/>
            <person name="Cohen O."/>
            <person name="Gilbert J.A."/>
            <person name="Pupko T."/>
            <person name="Shuman H.A."/>
            <person name="Segal G."/>
        </authorList>
    </citation>
    <scope>NUCLEOTIDE SEQUENCE [LARGE SCALE GENOMIC DNA]</scope>
    <source>
        <strain evidence="1 2">CDC#1442-AUS-E</strain>
    </source>
</reference>
<dbReference type="InterPro" id="IPR011989">
    <property type="entry name" value="ARM-like"/>
</dbReference>
<name>A0A0W0Y5D1_9GAMM</name>
<accession>A0A0W0Y5D1</accession>
<evidence type="ECO:0000313" key="2">
    <source>
        <dbReference type="Proteomes" id="UP000054618"/>
    </source>
</evidence>
<dbReference type="PATRIC" id="fig|45073.5.peg.726"/>
<dbReference type="SUPFAM" id="SSF48371">
    <property type="entry name" value="ARM repeat"/>
    <property type="match status" value="2"/>
</dbReference>
<dbReference type="AlphaFoldDB" id="A0A0W0Y5D1"/>
<comment type="caution">
    <text evidence="1">The sequence shown here is derived from an EMBL/GenBank/DDBJ whole genome shotgun (WGS) entry which is preliminary data.</text>
</comment>
<proteinExistence type="predicted"/>